<proteinExistence type="predicted"/>
<dbReference type="AlphaFoldDB" id="A0A8J7PNE5"/>
<accession>A0A8J7PNE5</accession>
<protein>
    <submittedName>
        <fullName evidence="2">CYTH domain-containing protein</fullName>
    </submittedName>
</protein>
<dbReference type="PANTHER" id="PTHR21028:SF2">
    <property type="entry name" value="CYTH DOMAIN-CONTAINING PROTEIN"/>
    <property type="match status" value="1"/>
</dbReference>
<dbReference type="SMART" id="SM01118">
    <property type="entry name" value="CYTH"/>
    <property type="match status" value="1"/>
</dbReference>
<dbReference type="SUPFAM" id="SSF55154">
    <property type="entry name" value="CYTH-like phosphatases"/>
    <property type="match status" value="1"/>
</dbReference>
<evidence type="ECO:0000313" key="3">
    <source>
        <dbReference type="Proteomes" id="UP000664277"/>
    </source>
</evidence>
<dbReference type="InterPro" id="IPR023577">
    <property type="entry name" value="CYTH_domain"/>
</dbReference>
<reference evidence="2" key="1">
    <citation type="submission" date="2021-02" db="EMBL/GenBank/DDBJ databases">
        <title>Genome-Resolved Metagenomics of a Microbial Community Performing Photosynthetic Biological Nutrient Removal.</title>
        <authorList>
            <person name="Mcdaniel E.A."/>
        </authorList>
    </citation>
    <scope>NUCLEOTIDE SEQUENCE</scope>
    <source>
        <strain evidence="2">UWPOB_OBS1</strain>
    </source>
</reference>
<name>A0A8J7PNE5_9BACT</name>
<feature type="domain" description="CYTH" evidence="1">
    <location>
        <begin position="33"/>
        <end position="216"/>
    </location>
</feature>
<dbReference type="InterPro" id="IPR033469">
    <property type="entry name" value="CYTH-like_dom_sf"/>
</dbReference>
<dbReference type="EMBL" id="JAFLCK010000030">
    <property type="protein sequence ID" value="MBN8662070.1"/>
    <property type="molecule type" value="Genomic_DNA"/>
</dbReference>
<evidence type="ECO:0000259" key="1">
    <source>
        <dbReference type="PROSITE" id="PS51707"/>
    </source>
</evidence>
<dbReference type="PROSITE" id="PS51707">
    <property type="entry name" value="CYTH"/>
    <property type="match status" value="1"/>
</dbReference>
<gene>
    <name evidence="2" type="ORF">J0M35_17010</name>
</gene>
<dbReference type="Gene3D" id="2.40.320.10">
    <property type="entry name" value="Hypothetical Protein Pfu-838710-001"/>
    <property type="match status" value="1"/>
</dbReference>
<dbReference type="PANTHER" id="PTHR21028">
    <property type="entry name" value="SI:CH211-156B7.4"/>
    <property type="match status" value="1"/>
</dbReference>
<organism evidence="2 3">
    <name type="scientific">Candidatus Obscuribacter phosphatis</name>
    <dbReference type="NCBI Taxonomy" id="1906157"/>
    <lineage>
        <taxon>Bacteria</taxon>
        <taxon>Bacillati</taxon>
        <taxon>Candidatus Melainabacteria</taxon>
        <taxon>Candidatus Obscuribacterales</taxon>
        <taxon>Candidatus Obscuribacteraceae</taxon>
        <taxon>Candidatus Obscuribacter</taxon>
    </lineage>
</organism>
<dbReference type="InterPro" id="IPR008173">
    <property type="entry name" value="Adenylyl_cyclase_CyaB"/>
</dbReference>
<evidence type="ECO:0000313" key="2">
    <source>
        <dbReference type="EMBL" id="MBN8662070.1"/>
    </source>
</evidence>
<dbReference type="Pfam" id="PF01928">
    <property type="entry name" value="CYTH"/>
    <property type="match status" value="1"/>
</dbReference>
<dbReference type="Proteomes" id="UP000664277">
    <property type="component" value="Unassembled WGS sequence"/>
</dbReference>
<comment type="caution">
    <text evidence="2">The sequence shown here is derived from an EMBL/GenBank/DDBJ whole genome shotgun (WGS) entry which is preliminary data.</text>
</comment>
<sequence length="223" mass="24993">MSIVWQALVRMLTEQRPSRSQPVVSNHGKDSTVFEVERKFRLKDGEAPLVATRLKAMGFAPVEAIEMTDVFLPTKVPGEMLRVRSEKSELRNCTVVTIKEWVQLGQGRERQETEEAISAISKWFLLKFGQFISGRPLLSFSKTRLMHETDGKGVVIAVDNVQGLLENSGYYVEIEVLVPRGGDVEGARAKISALASELFGDEREFVQASYQDMLKLAQSRSNS</sequence>